<dbReference type="Pfam" id="PF14846">
    <property type="entry name" value="DUF4485"/>
    <property type="match status" value="1"/>
</dbReference>
<accession>A0ABR1AQM5</accession>
<dbReference type="InterPro" id="IPR027831">
    <property type="entry name" value="DUF4485"/>
</dbReference>
<keyword evidence="4" id="KW-1185">Reference proteome</keyword>
<comment type="caution">
    <text evidence="3">The sequence shown here is derived from an EMBL/GenBank/DDBJ whole genome shotgun (WGS) entry which is preliminary data.</text>
</comment>
<feature type="domain" description="DUF4485" evidence="2">
    <location>
        <begin position="4"/>
        <end position="68"/>
    </location>
</feature>
<evidence type="ECO:0000256" key="1">
    <source>
        <dbReference type="SAM" id="MobiDB-lite"/>
    </source>
</evidence>
<evidence type="ECO:0000313" key="4">
    <source>
        <dbReference type="Proteomes" id="UP001359485"/>
    </source>
</evidence>
<protein>
    <recommendedName>
        <fullName evidence="2">DUF4485 domain-containing protein</fullName>
    </recommendedName>
</protein>
<sequence>MRSTLNTREERNRVILWLKKIMSCNRTIDDLRLRNEFLQYLKTVVQNGKLKTPFDMDPPKGSIKPLARKLPDHEESQSQEDEIMSMLRFLPAKNGGFLLPKPLPTIGAYCYIAAASQGECVKKENVE</sequence>
<evidence type="ECO:0000313" key="3">
    <source>
        <dbReference type="EMBL" id="KAK6624178.1"/>
    </source>
</evidence>
<evidence type="ECO:0000259" key="2">
    <source>
        <dbReference type="Pfam" id="PF14846"/>
    </source>
</evidence>
<dbReference type="Proteomes" id="UP001359485">
    <property type="component" value="Unassembled WGS sequence"/>
</dbReference>
<gene>
    <name evidence="3" type="ORF">RUM44_011036</name>
</gene>
<proteinExistence type="predicted"/>
<name>A0ABR1AQM5_POLSC</name>
<feature type="region of interest" description="Disordered" evidence="1">
    <location>
        <begin position="51"/>
        <end position="78"/>
    </location>
</feature>
<reference evidence="3 4" key="1">
    <citation type="submission" date="2023-09" db="EMBL/GenBank/DDBJ databases">
        <title>Genomes of two closely related lineages of the louse Polyplax serrata with different host specificities.</title>
        <authorList>
            <person name="Martinu J."/>
            <person name="Tarabai H."/>
            <person name="Stefka J."/>
            <person name="Hypsa V."/>
        </authorList>
    </citation>
    <scope>NUCLEOTIDE SEQUENCE [LARGE SCALE GENOMIC DNA]</scope>
    <source>
        <strain evidence="3">98ZLc_SE</strain>
    </source>
</reference>
<organism evidence="3 4">
    <name type="scientific">Polyplax serrata</name>
    <name type="common">Common mouse louse</name>
    <dbReference type="NCBI Taxonomy" id="468196"/>
    <lineage>
        <taxon>Eukaryota</taxon>
        <taxon>Metazoa</taxon>
        <taxon>Ecdysozoa</taxon>
        <taxon>Arthropoda</taxon>
        <taxon>Hexapoda</taxon>
        <taxon>Insecta</taxon>
        <taxon>Pterygota</taxon>
        <taxon>Neoptera</taxon>
        <taxon>Paraneoptera</taxon>
        <taxon>Psocodea</taxon>
        <taxon>Troctomorpha</taxon>
        <taxon>Phthiraptera</taxon>
        <taxon>Anoplura</taxon>
        <taxon>Polyplacidae</taxon>
        <taxon>Polyplax</taxon>
    </lineage>
</organism>
<dbReference type="EMBL" id="JAWJWF010000046">
    <property type="protein sequence ID" value="KAK6624178.1"/>
    <property type="molecule type" value="Genomic_DNA"/>
</dbReference>